<dbReference type="OrthoDB" id="581879at2"/>
<dbReference type="AlphaFoldDB" id="A0A238YE78"/>
<evidence type="ECO:0000256" key="3">
    <source>
        <dbReference type="ARBA" id="ARBA00022989"/>
    </source>
</evidence>
<feature type="transmembrane region" description="Helical" evidence="5">
    <location>
        <begin position="102"/>
        <end position="121"/>
    </location>
</feature>
<gene>
    <name evidence="7" type="ORF">SAMN05192560_0511</name>
</gene>
<evidence type="ECO:0000259" key="6">
    <source>
        <dbReference type="Pfam" id="PF13515"/>
    </source>
</evidence>
<keyword evidence="3 5" id="KW-1133">Transmembrane helix</keyword>
<accession>A0A238YE78</accession>
<feature type="transmembrane region" description="Helical" evidence="5">
    <location>
        <begin position="71"/>
        <end position="90"/>
    </location>
</feature>
<proteinExistence type="predicted"/>
<evidence type="ECO:0000313" key="7">
    <source>
        <dbReference type="EMBL" id="SNR69088.1"/>
    </source>
</evidence>
<keyword evidence="8" id="KW-1185">Reference proteome</keyword>
<keyword evidence="4 5" id="KW-0472">Membrane</keyword>
<dbReference type="InterPro" id="IPR049453">
    <property type="entry name" value="Memb_transporter_dom"/>
</dbReference>
<reference evidence="8" key="1">
    <citation type="submission" date="2017-06" db="EMBL/GenBank/DDBJ databases">
        <authorList>
            <person name="Varghese N."/>
            <person name="Submissions S."/>
        </authorList>
    </citation>
    <scope>NUCLEOTIDE SEQUENCE [LARGE SCALE GENOMIC DNA]</scope>
    <source>
        <strain evidence="8">Ca-68</strain>
    </source>
</reference>
<dbReference type="RefSeq" id="WP_089374669.1">
    <property type="nucleotide sequence ID" value="NZ_FZOA01000002.1"/>
</dbReference>
<name>A0A238YE78_9PROT</name>
<evidence type="ECO:0000256" key="5">
    <source>
        <dbReference type="SAM" id="Phobius"/>
    </source>
</evidence>
<dbReference type="Proteomes" id="UP000198305">
    <property type="component" value="Unassembled WGS sequence"/>
</dbReference>
<evidence type="ECO:0000256" key="2">
    <source>
        <dbReference type="ARBA" id="ARBA00022692"/>
    </source>
</evidence>
<feature type="transmembrane region" description="Helical" evidence="5">
    <location>
        <begin position="346"/>
        <end position="363"/>
    </location>
</feature>
<feature type="transmembrane region" description="Helical" evidence="5">
    <location>
        <begin position="47"/>
        <end position="65"/>
    </location>
</feature>
<dbReference type="Pfam" id="PF13515">
    <property type="entry name" value="FUSC_2"/>
    <property type="match status" value="1"/>
</dbReference>
<protein>
    <submittedName>
        <fullName evidence="7">Fusaric acid resistance protein-like</fullName>
    </submittedName>
</protein>
<evidence type="ECO:0000256" key="4">
    <source>
        <dbReference type="ARBA" id="ARBA00023136"/>
    </source>
</evidence>
<organism evidence="7 8">
    <name type="scientific">Methylobacillus rhizosphaerae</name>
    <dbReference type="NCBI Taxonomy" id="551994"/>
    <lineage>
        <taxon>Bacteria</taxon>
        <taxon>Pseudomonadati</taxon>
        <taxon>Pseudomonadota</taxon>
        <taxon>Betaproteobacteria</taxon>
        <taxon>Nitrosomonadales</taxon>
        <taxon>Methylophilaceae</taxon>
        <taxon>Methylobacillus</taxon>
    </lineage>
</organism>
<dbReference type="EMBL" id="FZOA01000002">
    <property type="protein sequence ID" value="SNR69088.1"/>
    <property type="molecule type" value="Genomic_DNA"/>
</dbReference>
<sequence length="379" mass="41135">MADKPRKIRKGRAGRSASRFDTVLRLLNPHRFGESLELGAQPSLRNATLAGLQAAIAVAVCVPLLELSPWSHLVGFAALGSLVALFGRFAPQYHRSGIVLKCVFWQTVAVFSMSATAWLGWSQTAQLALLAFACGFYLLVCFNAKFGAPGPLIFIFAVGASITDTLSLEQVMERTLATAAAALFAWLICVASEKLRDFPTAERPFPTVPDQSVSYLLFMSARVALAAFIVVFLSHACGLQYPAWAAMGAVAVMQGSHLHINMHRALQRTLGTIVGAMLAWLLLAQQPSIWPLIIVLVLLQFLIEVVIGINYALGQVLVTPMALLMTHLAAPASAGASMVPERVIDTLLGAIVGMVISIVLSNIEDRQMLERYHRSRMRR</sequence>
<keyword evidence="2 5" id="KW-0812">Transmembrane</keyword>
<feature type="transmembrane region" description="Helical" evidence="5">
    <location>
        <begin position="265"/>
        <end position="283"/>
    </location>
</feature>
<comment type="subcellular location">
    <subcellularLocation>
        <location evidence="1">Membrane</location>
        <topology evidence="1">Multi-pass membrane protein</topology>
    </subcellularLocation>
</comment>
<dbReference type="GO" id="GO:0016020">
    <property type="term" value="C:membrane"/>
    <property type="evidence" value="ECO:0007669"/>
    <property type="project" value="UniProtKB-SubCell"/>
</dbReference>
<evidence type="ECO:0000256" key="1">
    <source>
        <dbReference type="ARBA" id="ARBA00004141"/>
    </source>
</evidence>
<evidence type="ECO:0000313" key="8">
    <source>
        <dbReference type="Proteomes" id="UP000198305"/>
    </source>
</evidence>
<feature type="transmembrane region" description="Helical" evidence="5">
    <location>
        <begin position="289"/>
        <end position="309"/>
    </location>
</feature>
<feature type="domain" description="Integral membrane bound transporter" evidence="6">
    <location>
        <begin position="230"/>
        <end position="356"/>
    </location>
</feature>